<gene>
    <name evidence="2" type="ORF">BU16DRAFT_581832</name>
</gene>
<evidence type="ECO:0000256" key="1">
    <source>
        <dbReference type="SAM" id="MobiDB-lite"/>
    </source>
</evidence>
<sequence>MMHEGNVPNDLTDSNHSNDSEQDALSNEKKYQKKYQKKYREQQKRKAAQDPKYQEALKMQRKSYQERRPMTNQNPITYADEVSEQLAVHDGFACVEDAMATAADWMIENFESPLPRCLSGISIKYYPPTIPKGSQCLELDLPWFAETMGRHPLDVCDAAEHAERLAVAALGEDDSARRTLREEAVELIEAAPNMLYCKASILYVLLFCSPQKLMDITTSLGGDTSLHSIYRRRRKALRELITQFGGEFDIDSKTLNRLMRSFTGKVLPGRSTAWKYPSGRSRAGSEGQPKGRQERSSTDVGMKHSDLHSAINRMPQNTKHSAPCRYYLNRPTSLSTLRTRRSFSHIIDRTSRFNKYSGICYYCPRSCSSSSKVGPPSHHLGIVNCTCRNKKHLKRGHYCLKPSNFSTRIEKLCHELLLKLITASYSARRQSSAM</sequence>
<keyword evidence="3" id="KW-1185">Reference proteome</keyword>
<feature type="compositionally biased region" description="Basic and acidic residues" evidence="1">
    <location>
        <begin position="289"/>
        <end position="302"/>
    </location>
</feature>
<name>A0A6A6QSX9_9PEZI</name>
<dbReference type="EMBL" id="MU004189">
    <property type="protein sequence ID" value="KAF2495070.1"/>
    <property type="molecule type" value="Genomic_DNA"/>
</dbReference>
<feature type="region of interest" description="Disordered" evidence="1">
    <location>
        <begin position="1"/>
        <end position="70"/>
    </location>
</feature>
<dbReference type="AlphaFoldDB" id="A0A6A6QSX9"/>
<dbReference type="Proteomes" id="UP000799750">
    <property type="component" value="Unassembled WGS sequence"/>
</dbReference>
<evidence type="ECO:0000313" key="2">
    <source>
        <dbReference type="EMBL" id="KAF2495070.1"/>
    </source>
</evidence>
<dbReference type="OrthoDB" id="10495334at2759"/>
<accession>A0A6A6QSX9</accession>
<proteinExistence type="predicted"/>
<protein>
    <submittedName>
        <fullName evidence="2">Uncharacterized protein</fullName>
    </submittedName>
</protein>
<organism evidence="2 3">
    <name type="scientific">Lophium mytilinum</name>
    <dbReference type="NCBI Taxonomy" id="390894"/>
    <lineage>
        <taxon>Eukaryota</taxon>
        <taxon>Fungi</taxon>
        <taxon>Dikarya</taxon>
        <taxon>Ascomycota</taxon>
        <taxon>Pezizomycotina</taxon>
        <taxon>Dothideomycetes</taxon>
        <taxon>Pleosporomycetidae</taxon>
        <taxon>Mytilinidiales</taxon>
        <taxon>Mytilinidiaceae</taxon>
        <taxon>Lophium</taxon>
    </lineage>
</organism>
<feature type="region of interest" description="Disordered" evidence="1">
    <location>
        <begin position="273"/>
        <end position="302"/>
    </location>
</feature>
<feature type="compositionally biased region" description="Basic and acidic residues" evidence="1">
    <location>
        <begin position="38"/>
        <end position="55"/>
    </location>
</feature>
<reference evidence="2" key="1">
    <citation type="journal article" date="2020" name="Stud. Mycol.">
        <title>101 Dothideomycetes genomes: a test case for predicting lifestyles and emergence of pathogens.</title>
        <authorList>
            <person name="Haridas S."/>
            <person name="Albert R."/>
            <person name="Binder M."/>
            <person name="Bloem J."/>
            <person name="Labutti K."/>
            <person name="Salamov A."/>
            <person name="Andreopoulos B."/>
            <person name="Baker S."/>
            <person name="Barry K."/>
            <person name="Bills G."/>
            <person name="Bluhm B."/>
            <person name="Cannon C."/>
            <person name="Castanera R."/>
            <person name="Culley D."/>
            <person name="Daum C."/>
            <person name="Ezra D."/>
            <person name="Gonzalez J."/>
            <person name="Henrissat B."/>
            <person name="Kuo A."/>
            <person name="Liang C."/>
            <person name="Lipzen A."/>
            <person name="Lutzoni F."/>
            <person name="Magnuson J."/>
            <person name="Mondo S."/>
            <person name="Nolan M."/>
            <person name="Ohm R."/>
            <person name="Pangilinan J."/>
            <person name="Park H.-J."/>
            <person name="Ramirez L."/>
            <person name="Alfaro M."/>
            <person name="Sun H."/>
            <person name="Tritt A."/>
            <person name="Yoshinaga Y."/>
            <person name="Zwiers L.-H."/>
            <person name="Turgeon B."/>
            <person name="Goodwin S."/>
            <person name="Spatafora J."/>
            <person name="Crous P."/>
            <person name="Grigoriev I."/>
        </authorList>
    </citation>
    <scope>NUCLEOTIDE SEQUENCE</scope>
    <source>
        <strain evidence="2">CBS 269.34</strain>
    </source>
</reference>
<evidence type="ECO:0000313" key="3">
    <source>
        <dbReference type="Proteomes" id="UP000799750"/>
    </source>
</evidence>